<gene>
    <name evidence="1" type="ORF">SPARVUS_LOCUS3828819</name>
</gene>
<reference evidence="1" key="1">
    <citation type="submission" date="2023-05" db="EMBL/GenBank/DDBJ databases">
        <authorList>
            <person name="Stuckert A."/>
        </authorList>
    </citation>
    <scope>NUCLEOTIDE SEQUENCE</scope>
</reference>
<dbReference type="EMBL" id="CATNWA010006429">
    <property type="protein sequence ID" value="CAI9552076.1"/>
    <property type="molecule type" value="Genomic_DNA"/>
</dbReference>
<accession>A0ABN9BY39</accession>
<sequence length="77" mass="8164">MPSDTNTLSVLIKNTDAVLVTLGRKGLTSGAMQSHTKQCAGADRGENCIVYIHSSTLLCMTLHSRAIQSSVLTVEST</sequence>
<evidence type="ECO:0000313" key="1">
    <source>
        <dbReference type="EMBL" id="CAI9552076.1"/>
    </source>
</evidence>
<organism evidence="1 2">
    <name type="scientific">Staurois parvus</name>
    <dbReference type="NCBI Taxonomy" id="386267"/>
    <lineage>
        <taxon>Eukaryota</taxon>
        <taxon>Metazoa</taxon>
        <taxon>Chordata</taxon>
        <taxon>Craniata</taxon>
        <taxon>Vertebrata</taxon>
        <taxon>Euteleostomi</taxon>
        <taxon>Amphibia</taxon>
        <taxon>Batrachia</taxon>
        <taxon>Anura</taxon>
        <taxon>Neobatrachia</taxon>
        <taxon>Ranoidea</taxon>
        <taxon>Ranidae</taxon>
        <taxon>Staurois</taxon>
    </lineage>
</organism>
<feature type="non-terminal residue" evidence="1">
    <location>
        <position position="77"/>
    </location>
</feature>
<name>A0ABN9BY39_9NEOB</name>
<evidence type="ECO:0000313" key="2">
    <source>
        <dbReference type="Proteomes" id="UP001162483"/>
    </source>
</evidence>
<comment type="caution">
    <text evidence="1">The sequence shown here is derived from an EMBL/GenBank/DDBJ whole genome shotgun (WGS) entry which is preliminary data.</text>
</comment>
<dbReference type="Proteomes" id="UP001162483">
    <property type="component" value="Unassembled WGS sequence"/>
</dbReference>
<protein>
    <submittedName>
        <fullName evidence="1">Uncharacterized protein</fullName>
    </submittedName>
</protein>
<proteinExistence type="predicted"/>
<keyword evidence="2" id="KW-1185">Reference proteome</keyword>